<dbReference type="Proteomes" id="UP000623842">
    <property type="component" value="Unassembled WGS sequence"/>
</dbReference>
<gene>
    <name evidence="6" type="ORF">GCM10017161_21230</name>
</gene>
<dbReference type="EMBL" id="BNCK01000004">
    <property type="protein sequence ID" value="GHF92788.1"/>
    <property type="molecule type" value="Genomic_DNA"/>
</dbReference>
<evidence type="ECO:0000256" key="3">
    <source>
        <dbReference type="ARBA" id="ARBA00022989"/>
    </source>
</evidence>
<reference evidence="6" key="1">
    <citation type="journal article" date="2014" name="Int. J. Syst. Evol. Microbiol.">
        <title>Complete genome sequence of Corynebacterium casei LMG S-19264T (=DSM 44701T), isolated from a smear-ripened cheese.</title>
        <authorList>
            <consortium name="US DOE Joint Genome Institute (JGI-PGF)"/>
            <person name="Walter F."/>
            <person name="Albersmeier A."/>
            <person name="Kalinowski J."/>
            <person name="Ruckert C."/>
        </authorList>
    </citation>
    <scope>NUCLEOTIDE SEQUENCE</scope>
    <source>
        <strain evidence="6">KCTC 42731</strain>
    </source>
</reference>
<feature type="transmembrane region" description="Helical" evidence="5">
    <location>
        <begin position="29"/>
        <end position="50"/>
    </location>
</feature>
<protein>
    <submittedName>
        <fullName evidence="6">S-isoprenylcysteine methyltransferase-like protein</fullName>
    </submittedName>
</protein>
<feature type="transmembrane region" description="Helical" evidence="5">
    <location>
        <begin position="7"/>
        <end position="23"/>
    </location>
</feature>
<dbReference type="PANTHER" id="PTHR12714">
    <property type="entry name" value="PROTEIN-S ISOPRENYLCYSTEINE O-METHYLTRANSFERASE"/>
    <property type="match status" value="1"/>
</dbReference>
<dbReference type="InterPro" id="IPR007318">
    <property type="entry name" value="Phopholipid_MeTrfase"/>
</dbReference>
<comment type="caution">
    <text evidence="6">The sequence shown here is derived from an EMBL/GenBank/DDBJ whole genome shotgun (WGS) entry which is preliminary data.</text>
</comment>
<dbReference type="GO" id="GO:0012505">
    <property type="term" value="C:endomembrane system"/>
    <property type="evidence" value="ECO:0007669"/>
    <property type="project" value="UniProtKB-SubCell"/>
</dbReference>
<dbReference type="RefSeq" id="WP_189770184.1">
    <property type="nucleotide sequence ID" value="NZ_BNCK01000004.1"/>
</dbReference>
<evidence type="ECO:0000256" key="1">
    <source>
        <dbReference type="ARBA" id="ARBA00004127"/>
    </source>
</evidence>
<dbReference type="PANTHER" id="PTHR12714:SF9">
    <property type="entry name" value="PROTEIN-S-ISOPRENYLCYSTEINE O-METHYLTRANSFERASE"/>
    <property type="match status" value="1"/>
</dbReference>
<name>A0A919EJW5_9GAMM</name>
<evidence type="ECO:0000256" key="4">
    <source>
        <dbReference type="ARBA" id="ARBA00023136"/>
    </source>
</evidence>
<dbReference type="Pfam" id="PF04191">
    <property type="entry name" value="PEMT"/>
    <property type="match status" value="1"/>
</dbReference>
<keyword evidence="6" id="KW-0808">Transferase</keyword>
<dbReference type="GO" id="GO:0032259">
    <property type="term" value="P:methylation"/>
    <property type="evidence" value="ECO:0007669"/>
    <property type="project" value="UniProtKB-KW"/>
</dbReference>
<dbReference type="GO" id="GO:0008168">
    <property type="term" value="F:methyltransferase activity"/>
    <property type="evidence" value="ECO:0007669"/>
    <property type="project" value="UniProtKB-KW"/>
</dbReference>
<reference evidence="6" key="2">
    <citation type="submission" date="2020-09" db="EMBL/GenBank/DDBJ databases">
        <authorList>
            <person name="Sun Q."/>
            <person name="Kim S."/>
        </authorList>
    </citation>
    <scope>NUCLEOTIDE SEQUENCE</scope>
    <source>
        <strain evidence="6">KCTC 42731</strain>
    </source>
</reference>
<comment type="subcellular location">
    <subcellularLocation>
        <location evidence="1">Endomembrane system</location>
        <topology evidence="1">Multi-pass membrane protein</topology>
    </subcellularLocation>
</comment>
<keyword evidence="3 5" id="KW-1133">Transmembrane helix</keyword>
<sequence length="148" mass="17214">MNYILPPYLFVLFALMMTFYSYANSPTLYISLPYSGVGFFVLIFGIAIAAKGKRYFAENNSNIHTFGQPNKLVTTGMFNYSRNPMYLGFVIALLGVCILNGLAIEHLAMQFLFILIVRYWYIAFEEKIMLETFGSDYQHYCMQVRRWI</sequence>
<organism evidence="6 7">
    <name type="scientific">Thalassotalea marina</name>
    <dbReference type="NCBI Taxonomy" id="1673741"/>
    <lineage>
        <taxon>Bacteria</taxon>
        <taxon>Pseudomonadati</taxon>
        <taxon>Pseudomonadota</taxon>
        <taxon>Gammaproteobacteria</taxon>
        <taxon>Alteromonadales</taxon>
        <taxon>Colwelliaceae</taxon>
        <taxon>Thalassotalea</taxon>
    </lineage>
</organism>
<evidence type="ECO:0000256" key="5">
    <source>
        <dbReference type="SAM" id="Phobius"/>
    </source>
</evidence>
<feature type="transmembrane region" description="Helical" evidence="5">
    <location>
        <begin position="85"/>
        <end position="102"/>
    </location>
</feature>
<keyword evidence="7" id="KW-1185">Reference proteome</keyword>
<keyword evidence="6" id="KW-0489">Methyltransferase</keyword>
<dbReference type="Gene3D" id="1.20.120.1630">
    <property type="match status" value="1"/>
</dbReference>
<evidence type="ECO:0000313" key="7">
    <source>
        <dbReference type="Proteomes" id="UP000623842"/>
    </source>
</evidence>
<evidence type="ECO:0000313" key="6">
    <source>
        <dbReference type="EMBL" id="GHF92788.1"/>
    </source>
</evidence>
<proteinExistence type="predicted"/>
<keyword evidence="2 5" id="KW-0812">Transmembrane</keyword>
<keyword evidence="4 5" id="KW-0472">Membrane</keyword>
<accession>A0A919EJW5</accession>
<dbReference type="AlphaFoldDB" id="A0A919EJW5"/>
<evidence type="ECO:0000256" key="2">
    <source>
        <dbReference type="ARBA" id="ARBA00022692"/>
    </source>
</evidence>